<dbReference type="Pfam" id="PF00370">
    <property type="entry name" value="FGGY_N"/>
    <property type="match status" value="1"/>
</dbReference>
<evidence type="ECO:0000256" key="1">
    <source>
        <dbReference type="ARBA" id="ARBA00009156"/>
    </source>
</evidence>
<feature type="domain" description="Carbohydrate kinase FGGY C-terminal" evidence="11">
    <location>
        <begin position="258"/>
        <end position="452"/>
    </location>
</feature>
<organism evidence="12">
    <name type="scientific">candidate division TA06 bacterium ADurb.Bin417</name>
    <dbReference type="NCBI Taxonomy" id="1852828"/>
    <lineage>
        <taxon>Bacteria</taxon>
        <taxon>Bacteria division TA06</taxon>
    </lineage>
</organism>
<dbReference type="InterPro" id="IPR006000">
    <property type="entry name" value="Xylulokinase"/>
</dbReference>
<feature type="active site" description="Proton acceptor" evidence="8">
    <location>
        <position position="241"/>
    </location>
</feature>
<comment type="similarity">
    <text evidence="1 8 9">Belongs to the FGGY kinase family.</text>
</comment>
<keyword evidence="3 8" id="KW-0808">Transferase</keyword>
<dbReference type="PANTHER" id="PTHR43095:SF5">
    <property type="entry name" value="XYLULOSE KINASE"/>
    <property type="match status" value="1"/>
</dbReference>
<feature type="site" description="Important for activity" evidence="8">
    <location>
        <position position="10"/>
    </location>
</feature>
<name>A0A1V5MJ77_UNCT6</name>
<dbReference type="InterPro" id="IPR018485">
    <property type="entry name" value="FGGY_C"/>
</dbReference>
<evidence type="ECO:0000256" key="5">
    <source>
        <dbReference type="ARBA" id="ARBA00022777"/>
    </source>
</evidence>
<evidence type="ECO:0000256" key="7">
    <source>
        <dbReference type="ARBA" id="ARBA00023277"/>
    </source>
</evidence>
<dbReference type="Gene3D" id="3.30.420.40">
    <property type="match status" value="2"/>
</dbReference>
<gene>
    <name evidence="12" type="primary">xylB_1</name>
    <name evidence="8 9" type="synonym">xylB</name>
    <name evidence="12" type="ORF">BWY73_00444</name>
</gene>
<keyword evidence="4 8" id="KW-0547">Nucleotide-binding</keyword>
<dbReference type="EMBL" id="MWAK01000039">
    <property type="protein sequence ID" value="OPZ93195.1"/>
    <property type="molecule type" value="Genomic_DNA"/>
</dbReference>
<dbReference type="InterPro" id="IPR050406">
    <property type="entry name" value="FGGY_Carb_Kinase"/>
</dbReference>
<comment type="catalytic activity">
    <reaction evidence="8 9">
        <text>D-xylulose + ATP = D-xylulose 5-phosphate + ADP + H(+)</text>
        <dbReference type="Rhea" id="RHEA:10964"/>
        <dbReference type="ChEBI" id="CHEBI:15378"/>
        <dbReference type="ChEBI" id="CHEBI:17140"/>
        <dbReference type="ChEBI" id="CHEBI:30616"/>
        <dbReference type="ChEBI" id="CHEBI:57737"/>
        <dbReference type="ChEBI" id="CHEBI:456216"/>
        <dbReference type="EC" id="2.7.1.17"/>
    </reaction>
</comment>
<dbReference type="InterPro" id="IPR000577">
    <property type="entry name" value="Carb_kinase_FGGY"/>
</dbReference>
<dbReference type="GO" id="GO:0004856">
    <property type="term" value="F:D-xylulokinase activity"/>
    <property type="evidence" value="ECO:0007669"/>
    <property type="project" value="UniProtKB-UniRule"/>
</dbReference>
<comment type="caution">
    <text evidence="12">The sequence shown here is derived from an EMBL/GenBank/DDBJ whole genome shotgun (WGS) entry which is preliminary data.</text>
</comment>
<dbReference type="GO" id="GO:0005524">
    <property type="term" value="F:ATP binding"/>
    <property type="evidence" value="ECO:0007669"/>
    <property type="project" value="UniProtKB-UniRule"/>
</dbReference>
<dbReference type="Pfam" id="PF02782">
    <property type="entry name" value="FGGY_C"/>
    <property type="match status" value="1"/>
</dbReference>
<sequence>MAADLFLGIDVGTSGVKVLLVDSNGRVVDQQDESYPLLEPRPLWAEQDPEAWWRATARALKKVSERQPLNKRLAAVGLAGQMHGSVFLDGRDRMVRPALLWCDQRTGAEAAEIETAVGPEKLRRITGNPLFTGFTAPKVRWLQKHEPDNYRRTARLFLPKDYIRYRLTGIAASEVTDNSGTGFFDIRKRNWSAEITAAAGVPDRWLPPVLESPAIAGKVSPTAAGRTGLPAGCPVAAGAGDQAASGVGNGVVRPGVVSATLGTSGVVFAYSDRLRRDPAGRIHTMCHAVPGAWHLMGVTLAAGGALRWYRDTFCPAEKAEAQRKQTDPYEIMTAAAGRVPAGAGGLIFLPYLNGERTPHANPLARAVFFGATSRHTRDYFTRAVLEGVTFALRDSLEMMKGLKLPVREVRLSGGGARSRLWCQMQADNFQVVCRRTVNPDTTALGAAILAACGSGTFASVADGCAGMVRTGRVFQPDPAVEKRYKKAYLLFDSLYPALADSFDRAAEIEL</sequence>
<evidence type="ECO:0000256" key="3">
    <source>
        <dbReference type="ARBA" id="ARBA00022679"/>
    </source>
</evidence>
<dbReference type="HAMAP" id="MF_02220">
    <property type="entry name" value="XylB"/>
    <property type="match status" value="1"/>
</dbReference>
<feature type="binding site" evidence="8">
    <location>
        <begin position="82"/>
        <end position="83"/>
    </location>
    <ligand>
        <name>substrate</name>
    </ligand>
</feature>
<evidence type="ECO:0000256" key="9">
    <source>
        <dbReference type="RuleBase" id="RU364073"/>
    </source>
</evidence>
<evidence type="ECO:0000256" key="2">
    <source>
        <dbReference type="ARBA" id="ARBA00022629"/>
    </source>
</evidence>
<evidence type="ECO:0000259" key="11">
    <source>
        <dbReference type="Pfam" id="PF02782"/>
    </source>
</evidence>
<evidence type="ECO:0000313" key="12">
    <source>
        <dbReference type="EMBL" id="OPZ93195.1"/>
    </source>
</evidence>
<feature type="domain" description="Carbohydrate kinase FGGY N-terminal" evidence="10">
    <location>
        <begin position="6"/>
        <end position="248"/>
    </location>
</feature>
<keyword evidence="7 8" id="KW-0119">Carbohydrate metabolism</keyword>
<dbReference type="PANTHER" id="PTHR43095">
    <property type="entry name" value="SUGAR KINASE"/>
    <property type="match status" value="1"/>
</dbReference>
<keyword evidence="5 8" id="KW-0418">Kinase</keyword>
<dbReference type="PROSITE" id="PS00933">
    <property type="entry name" value="FGGY_KINASES_1"/>
    <property type="match status" value="1"/>
</dbReference>
<dbReference type="SUPFAM" id="SSF53067">
    <property type="entry name" value="Actin-like ATPase domain"/>
    <property type="match status" value="2"/>
</dbReference>
<proteinExistence type="inferred from homology"/>
<dbReference type="AlphaFoldDB" id="A0A1V5MJ77"/>
<keyword evidence="2 8" id="KW-0859">Xylose metabolism</keyword>
<dbReference type="EC" id="2.7.1.17" evidence="8 9"/>
<evidence type="ECO:0000256" key="8">
    <source>
        <dbReference type="HAMAP-Rule" id="MF_02220"/>
    </source>
</evidence>
<dbReference type="GO" id="GO:0005998">
    <property type="term" value="P:xylulose catabolic process"/>
    <property type="evidence" value="ECO:0007669"/>
    <property type="project" value="UniProtKB-UniRule"/>
</dbReference>
<reference evidence="12" key="1">
    <citation type="submission" date="2017-02" db="EMBL/GenBank/DDBJ databases">
        <title>Delving into the versatile metabolic prowess of the omnipresent phylum Bacteroidetes.</title>
        <authorList>
            <person name="Nobu M.K."/>
            <person name="Mei R."/>
            <person name="Narihiro T."/>
            <person name="Kuroda K."/>
            <person name="Liu W.-T."/>
        </authorList>
    </citation>
    <scope>NUCLEOTIDE SEQUENCE</scope>
    <source>
        <strain evidence="12">ADurb.Bin417</strain>
    </source>
</reference>
<comment type="function">
    <text evidence="8">Catalyzes the phosphorylation of D-xylulose to D-xylulose 5-phosphate.</text>
</comment>
<dbReference type="InterPro" id="IPR043129">
    <property type="entry name" value="ATPase_NBD"/>
</dbReference>
<evidence type="ECO:0000256" key="6">
    <source>
        <dbReference type="ARBA" id="ARBA00022840"/>
    </source>
</evidence>
<dbReference type="Proteomes" id="UP000485484">
    <property type="component" value="Unassembled WGS sequence"/>
</dbReference>
<dbReference type="PIRSF" id="PIRSF000538">
    <property type="entry name" value="GlpK"/>
    <property type="match status" value="1"/>
</dbReference>
<evidence type="ECO:0000256" key="4">
    <source>
        <dbReference type="ARBA" id="ARBA00022741"/>
    </source>
</evidence>
<dbReference type="InterPro" id="IPR018483">
    <property type="entry name" value="Carb_kinase_FGGY_CS"/>
</dbReference>
<keyword evidence="6 8" id="KW-0067">ATP-binding</keyword>
<accession>A0A1V5MJ77</accession>
<dbReference type="GO" id="GO:0042732">
    <property type="term" value="P:D-xylose metabolic process"/>
    <property type="evidence" value="ECO:0007669"/>
    <property type="project" value="UniProtKB-KW"/>
</dbReference>
<dbReference type="NCBIfam" id="TIGR01312">
    <property type="entry name" value="XylB"/>
    <property type="match status" value="1"/>
</dbReference>
<dbReference type="InterPro" id="IPR018484">
    <property type="entry name" value="FGGY_N"/>
</dbReference>
<evidence type="ECO:0000259" key="10">
    <source>
        <dbReference type="Pfam" id="PF00370"/>
    </source>
</evidence>
<dbReference type="CDD" id="cd07808">
    <property type="entry name" value="ASKHA_NBD_FGGY_EcXK-like"/>
    <property type="match status" value="1"/>
</dbReference>
<protein>
    <recommendedName>
        <fullName evidence="8 9">Xylulose kinase</fullName>
        <shortName evidence="8 9">Xylulokinase</shortName>
        <ecNumber evidence="8 9">2.7.1.17</ecNumber>
    </recommendedName>
</protein>